<dbReference type="GO" id="GO:0005886">
    <property type="term" value="C:plasma membrane"/>
    <property type="evidence" value="ECO:0007669"/>
    <property type="project" value="UniProtKB-SubCell"/>
</dbReference>
<organism evidence="9 10">
    <name type="scientific">Streptomyces liliiviolaceus</name>
    <dbReference type="NCBI Taxonomy" id="2823109"/>
    <lineage>
        <taxon>Bacteria</taxon>
        <taxon>Bacillati</taxon>
        <taxon>Actinomycetota</taxon>
        <taxon>Actinomycetes</taxon>
        <taxon>Kitasatosporales</taxon>
        <taxon>Streptomycetaceae</taxon>
        <taxon>Streptomyces</taxon>
    </lineage>
</organism>
<evidence type="ECO:0000259" key="8">
    <source>
        <dbReference type="PROSITE" id="PS50928"/>
    </source>
</evidence>
<dbReference type="InterPro" id="IPR000515">
    <property type="entry name" value="MetI-like"/>
</dbReference>
<comment type="caution">
    <text evidence="9">The sequence shown here is derived from an EMBL/GenBank/DDBJ whole genome shotgun (WGS) entry which is preliminary data.</text>
</comment>
<evidence type="ECO:0000256" key="2">
    <source>
        <dbReference type="ARBA" id="ARBA00022448"/>
    </source>
</evidence>
<dbReference type="InterPro" id="IPR035906">
    <property type="entry name" value="MetI-like_sf"/>
</dbReference>
<feature type="transmembrane region" description="Helical" evidence="7">
    <location>
        <begin position="87"/>
        <end position="108"/>
    </location>
</feature>
<dbReference type="PANTHER" id="PTHR30193:SF37">
    <property type="entry name" value="INNER MEMBRANE ABC TRANSPORTER PERMEASE PROTEIN YCJO"/>
    <property type="match status" value="1"/>
</dbReference>
<feature type="transmembrane region" description="Helical" evidence="7">
    <location>
        <begin position="189"/>
        <end position="209"/>
    </location>
</feature>
<dbReference type="AlphaFoldDB" id="A0A940Y7T4"/>
<feature type="transmembrane region" description="Helical" evidence="7">
    <location>
        <begin position="241"/>
        <end position="266"/>
    </location>
</feature>
<keyword evidence="5 7" id="KW-1133">Transmembrane helix</keyword>
<feature type="domain" description="ABC transmembrane type-1" evidence="8">
    <location>
        <begin position="49"/>
        <end position="262"/>
    </location>
</feature>
<dbReference type="EMBL" id="JAGPYQ010000002">
    <property type="protein sequence ID" value="MBQ0854781.1"/>
    <property type="molecule type" value="Genomic_DNA"/>
</dbReference>
<comment type="similarity">
    <text evidence="7">Belongs to the binding-protein-dependent transport system permease family.</text>
</comment>
<reference evidence="9 10" key="1">
    <citation type="submission" date="2021-04" db="EMBL/GenBank/DDBJ databases">
        <authorList>
            <person name="Tang X."/>
            <person name="Zhou X."/>
            <person name="Chen X."/>
            <person name="Cernava T."/>
            <person name="Zhang C."/>
        </authorList>
    </citation>
    <scope>NUCLEOTIDE SEQUENCE [LARGE SCALE GENOMIC DNA]</scope>
    <source>
        <strain evidence="9 10">BH-SS-21</strain>
    </source>
</reference>
<dbReference type="Gene3D" id="1.10.3720.10">
    <property type="entry name" value="MetI-like"/>
    <property type="match status" value="1"/>
</dbReference>
<gene>
    <name evidence="9" type="ORF">J8N05_42215</name>
</gene>
<feature type="transmembrane region" description="Helical" evidence="7">
    <location>
        <begin position="56"/>
        <end position="75"/>
    </location>
</feature>
<dbReference type="SUPFAM" id="SSF161098">
    <property type="entry name" value="MetI-like"/>
    <property type="match status" value="1"/>
</dbReference>
<dbReference type="CDD" id="cd06261">
    <property type="entry name" value="TM_PBP2"/>
    <property type="match status" value="1"/>
</dbReference>
<evidence type="ECO:0000256" key="5">
    <source>
        <dbReference type="ARBA" id="ARBA00022989"/>
    </source>
</evidence>
<keyword evidence="3" id="KW-1003">Cell membrane</keyword>
<dbReference type="Pfam" id="PF00528">
    <property type="entry name" value="BPD_transp_1"/>
    <property type="match status" value="1"/>
</dbReference>
<dbReference type="PANTHER" id="PTHR30193">
    <property type="entry name" value="ABC TRANSPORTER PERMEASE PROTEIN"/>
    <property type="match status" value="1"/>
</dbReference>
<comment type="subcellular location">
    <subcellularLocation>
        <location evidence="1 7">Cell membrane</location>
        <topology evidence="1 7">Multi-pass membrane protein</topology>
    </subcellularLocation>
</comment>
<dbReference type="GO" id="GO:0055085">
    <property type="term" value="P:transmembrane transport"/>
    <property type="evidence" value="ECO:0007669"/>
    <property type="project" value="InterPro"/>
</dbReference>
<sequence>MVLFVGFKVYPVFYALALSFTQNVGGVTEFVGGANYGRLLDDPLFWTALRNTVEILVIQVPLMLGLAIVLAVALNSKLLKWRSFFRVAYFVPIVMGLVAYGILFSALLNYQNGFINYLLTSVGLPRIPWLTDPFWAKASIIMAMTWHYTGQNAVMYLAQLQSIPGELYEAAQMDGANRRRQFWHITLPGLRPALLLTVVLSTIGTLQLFDEPYVLTGGGPDNATLTIGMYLYNSAFKNFDFGYASAIGYVLAFIVTAVSVIQTLVLRRRAQ</sequence>
<evidence type="ECO:0000313" key="9">
    <source>
        <dbReference type="EMBL" id="MBQ0854781.1"/>
    </source>
</evidence>
<protein>
    <submittedName>
        <fullName evidence="9">Sugar ABC transporter permease</fullName>
    </submittedName>
</protein>
<evidence type="ECO:0000256" key="3">
    <source>
        <dbReference type="ARBA" id="ARBA00022475"/>
    </source>
</evidence>
<evidence type="ECO:0000256" key="7">
    <source>
        <dbReference type="RuleBase" id="RU363032"/>
    </source>
</evidence>
<evidence type="ECO:0000313" key="10">
    <source>
        <dbReference type="Proteomes" id="UP000677413"/>
    </source>
</evidence>
<name>A0A940Y7T4_9ACTN</name>
<keyword evidence="4 7" id="KW-0812">Transmembrane</keyword>
<keyword evidence="10" id="KW-1185">Reference proteome</keyword>
<feature type="transmembrane region" description="Helical" evidence="7">
    <location>
        <begin position="12"/>
        <end position="36"/>
    </location>
</feature>
<proteinExistence type="inferred from homology"/>
<dbReference type="Proteomes" id="UP000677413">
    <property type="component" value="Unassembled WGS sequence"/>
</dbReference>
<evidence type="ECO:0000256" key="6">
    <source>
        <dbReference type="ARBA" id="ARBA00023136"/>
    </source>
</evidence>
<dbReference type="PROSITE" id="PS50928">
    <property type="entry name" value="ABC_TM1"/>
    <property type="match status" value="1"/>
</dbReference>
<evidence type="ECO:0000256" key="1">
    <source>
        <dbReference type="ARBA" id="ARBA00004651"/>
    </source>
</evidence>
<keyword evidence="2 7" id="KW-0813">Transport</keyword>
<evidence type="ECO:0000256" key="4">
    <source>
        <dbReference type="ARBA" id="ARBA00022692"/>
    </source>
</evidence>
<dbReference type="InterPro" id="IPR051393">
    <property type="entry name" value="ABC_transporter_permease"/>
</dbReference>
<accession>A0A940Y7T4</accession>
<keyword evidence="6 7" id="KW-0472">Membrane</keyword>